<gene>
    <name evidence="1" type="ORF">JYZ213_LOCUS42683</name>
</gene>
<feature type="non-terminal residue" evidence="1">
    <location>
        <position position="19"/>
    </location>
</feature>
<sequence length="19" mass="2478">MEVQWEYNEVRWEYDGSTR</sequence>
<dbReference type="Proteomes" id="UP000663845">
    <property type="component" value="Unassembled WGS sequence"/>
</dbReference>
<reference evidence="1" key="1">
    <citation type="submission" date="2021-02" db="EMBL/GenBank/DDBJ databases">
        <authorList>
            <person name="Nowell W R."/>
        </authorList>
    </citation>
    <scope>NUCLEOTIDE SEQUENCE</scope>
</reference>
<dbReference type="AlphaFoldDB" id="A0A815S3V3"/>
<protein>
    <submittedName>
        <fullName evidence="1">Uncharacterized protein</fullName>
    </submittedName>
</protein>
<evidence type="ECO:0000313" key="2">
    <source>
        <dbReference type="Proteomes" id="UP000663845"/>
    </source>
</evidence>
<organism evidence="1 2">
    <name type="scientific">Adineta steineri</name>
    <dbReference type="NCBI Taxonomy" id="433720"/>
    <lineage>
        <taxon>Eukaryota</taxon>
        <taxon>Metazoa</taxon>
        <taxon>Spiralia</taxon>
        <taxon>Gnathifera</taxon>
        <taxon>Rotifera</taxon>
        <taxon>Eurotatoria</taxon>
        <taxon>Bdelloidea</taxon>
        <taxon>Adinetida</taxon>
        <taxon>Adinetidae</taxon>
        <taxon>Adineta</taxon>
    </lineage>
</organism>
<comment type="caution">
    <text evidence="1">The sequence shown here is derived from an EMBL/GenBank/DDBJ whole genome shotgun (WGS) entry which is preliminary data.</text>
</comment>
<dbReference type="EMBL" id="CAJNOG010002046">
    <property type="protein sequence ID" value="CAF1486632.1"/>
    <property type="molecule type" value="Genomic_DNA"/>
</dbReference>
<proteinExistence type="predicted"/>
<accession>A0A815S3V3</accession>
<evidence type="ECO:0000313" key="1">
    <source>
        <dbReference type="EMBL" id="CAF1486632.1"/>
    </source>
</evidence>
<name>A0A815S3V3_9BILA</name>